<name>A0A5J4NEY9_9TREM</name>
<comment type="caution">
    <text evidence="3">The sequence shown here is derived from an EMBL/GenBank/DDBJ whole genome shotgun (WGS) entry which is preliminary data.</text>
</comment>
<evidence type="ECO:0000259" key="2">
    <source>
        <dbReference type="SMART" id="SM01214"/>
    </source>
</evidence>
<dbReference type="InterPro" id="IPR019441">
    <property type="entry name" value="FMP27/BLTP2/Hobbit_GFWDK_RBG"/>
</dbReference>
<dbReference type="SMART" id="SM01214">
    <property type="entry name" value="Fmp27_GFWDK"/>
    <property type="match status" value="1"/>
</dbReference>
<feature type="domain" description="FMP27/BLTP2/Hobbit GFWDK motif-containing RBG unit" evidence="2">
    <location>
        <begin position="540"/>
        <end position="672"/>
    </location>
</feature>
<feature type="compositionally biased region" description="Polar residues" evidence="1">
    <location>
        <begin position="1611"/>
        <end position="1647"/>
    </location>
</feature>
<feature type="non-terminal residue" evidence="3">
    <location>
        <position position="1676"/>
    </location>
</feature>
<reference evidence="3 4" key="1">
    <citation type="journal article" date="2019" name="Gigascience">
        <title>Whole-genome sequence of the oriental lung fluke Paragonimus westermani.</title>
        <authorList>
            <person name="Oey H."/>
            <person name="Zakrzewski M."/>
            <person name="Narain K."/>
            <person name="Devi K.R."/>
            <person name="Agatsuma T."/>
            <person name="Nawaratna S."/>
            <person name="Gobert G.N."/>
            <person name="Jones M.K."/>
            <person name="Ragan M.A."/>
            <person name="McManus D.P."/>
            <person name="Krause L."/>
        </authorList>
    </citation>
    <scope>NUCLEOTIDE SEQUENCE [LARGE SCALE GENOMIC DNA]</scope>
    <source>
        <strain evidence="3 4">IND2009</strain>
    </source>
</reference>
<feature type="region of interest" description="Disordered" evidence="1">
    <location>
        <begin position="1603"/>
        <end position="1676"/>
    </location>
</feature>
<proteinExistence type="predicted"/>
<dbReference type="PANTHER" id="PTHR15678">
    <property type="entry name" value="ANTIGEN MLAA-22-RELATED"/>
    <property type="match status" value="1"/>
</dbReference>
<dbReference type="InterPro" id="IPR045167">
    <property type="entry name" value="Hobbit"/>
</dbReference>
<dbReference type="PANTHER" id="PTHR15678:SF6">
    <property type="entry name" value="BRIDGE-LIKE LIPID TRANSFER PROTEIN FAMILY MEMBER 2"/>
    <property type="match status" value="1"/>
</dbReference>
<protein>
    <recommendedName>
        <fullName evidence="2">FMP27/BLTP2/Hobbit GFWDK motif-containing RBG unit domain-containing protein</fullName>
    </recommendedName>
</protein>
<evidence type="ECO:0000313" key="3">
    <source>
        <dbReference type="EMBL" id="KAA3674042.1"/>
    </source>
</evidence>
<keyword evidence="4" id="KW-1185">Reference proteome</keyword>
<gene>
    <name evidence="3" type="ORF">DEA37_0011532</name>
</gene>
<organism evidence="3 4">
    <name type="scientific">Paragonimus westermani</name>
    <dbReference type="NCBI Taxonomy" id="34504"/>
    <lineage>
        <taxon>Eukaryota</taxon>
        <taxon>Metazoa</taxon>
        <taxon>Spiralia</taxon>
        <taxon>Lophotrochozoa</taxon>
        <taxon>Platyhelminthes</taxon>
        <taxon>Trematoda</taxon>
        <taxon>Digenea</taxon>
        <taxon>Plagiorchiida</taxon>
        <taxon>Troglotremata</taxon>
        <taxon>Troglotrematidae</taxon>
        <taxon>Paragonimus</taxon>
    </lineage>
</organism>
<dbReference type="EMBL" id="QNGE01003437">
    <property type="protein sequence ID" value="KAA3674042.1"/>
    <property type="molecule type" value="Genomic_DNA"/>
</dbReference>
<dbReference type="Proteomes" id="UP000324629">
    <property type="component" value="Unassembled WGS sequence"/>
</dbReference>
<evidence type="ECO:0000313" key="4">
    <source>
        <dbReference type="Proteomes" id="UP000324629"/>
    </source>
</evidence>
<feature type="compositionally biased region" description="Basic and acidic residues" evidence="1">
    <location>
        <begin position="1030"/>
        <end position="1041"/>
    </location>
</feature>
<evidence type="ECO:0000256" key="1">
    <source>
        <dbReference type="SAM" id="MobiDB-lite"/>
    </source>
</evidence>
<feature type="region of interest" description="Disordered" evidence="1">
    <location>
        <begin position="1019"/>
        <end position="1046"/>
    </location>
</feature>
<sequence>MVILRTDSVQFFTSVCTDTCKSYSVEHHLKQSLPLDKTLEPIVHVTGTVGPTKMVYSVRTHTRTIENRNQSSYPTLNCATLRHQLFWMPELQLEVKQSEKLVAVVCPQPVEWFWTLALYLCVRDAIFVFRQLRNGASWFVSSEGHHTDSEAERSINEFHPSSSGSHIPVPSSTWAMRIRAPQTVQVFVQLITSEHQLAVCLRHATLRVTTLRDWTHMGRTIDPGSVPSRFKLTCDKALVRFDNENIAIFENFTVRHRPATNQHRRDFVKAEWFTEVNSAIEVAADLCYITFPYGYRFREAYLQFTSFVRFLRGTYSPKSVVSGRPTASARNAMSRQPMSSSASAHSILNCSRSQSQVASTFSSPSVRPDPQCVEPTLVVSLHPDYIICLKRFVLEVKDDPFESQLSDNYMVQLSEQINHEQRIATLRSKLSAPGLRLTDADRLACFARLEEQRASEYRTRVLQFKQEFPASNELFSWTLDDVRLRSLTDHAFSSPEQMVEKIHQMDSCSPWPNLTAADFCTLWCRMISLNVDCWRFRLRDYPKPWLEMTDLFLWGHLAGAERLADFKGQHTVKIIPGEPWPEETLVRNGWPLKFYYDLTADLKTVHICYGSNWEPTVAWLSQRWEDVVPRPRDKSPRLGWWDKVRHLLHGRLYIVSESMHWYYSTSLSPYNATEFFTWQWTQSTVCWETGQFRLEGDLDIMYQTASKYDGICHLLHLPGIDMSIILEWLSFGNPFDHHSVRPCDFERLAELGIVEHDSYQCFRGNRLALQITCTVCSSSTPAKQQPWGLFYTSVLKFADKLRMCLNKIARPIRRGSAFTGRSVRKPLFGRLLQWMDFTFSLPELELNYWVSYANRTGVHLITGPVRLTAELRHSIERESKVLLDTTRISFGQLQSFVMLPPCGPVQHIGGLVRRPTVTWSVVRLSASLHESRIRLKHHANLPGQVVQMLLKSTTLMPSDCGTNHNNNNCICSPNHTIEVSDPAEDFIMVPLVRYEQVSPNALSPGGTVRVHISGRKGNGVLRASKRGKGRKDSLDVTRRTPETISKSQLVADPDRDVQSAVDQPTHESLTPTHRLVVNDLKLRWTEHNRNLVFTLMNTYQHAQSLKRNLSARAMHALQLRPTTGAVGSDRIWSTGNYNRGLLGDGTCSSSNIRSHSGTYQYDAVPSADLSAVDLSETLRPHSGSVRAVKSCVSLQHTEDGLTTGSTAQNEVHSVGASCASVMSGDLNQIPMLTQLLEEVDTARFYAYCEQLLLKTDERAGYVLVTAARAILDALAHPPIWKDAQLLNKSSLVGHLECMQYYATVGQVDPDQPDQWLSTADVTDWAHFYPDADEDALSGRPEVVGCGRSAGGVVSACPINTSSYLRSSSVVTHTAVGFTDVKSPRSAGIADAIQLQRMIARCSCEVFYVHYEPVNSRNLPPVHLIPPLVQYHMIVDIVNDLLLYVEPQRKAQSERNRVAFGLMSESQVRTAILRDQQMLRCLVADQRRLERELWSFVRKTMPTLGVEPGGVTTETLSLPNEHTPYPLENPAPLAYGIDYARRLEAQIAHLKVRIIEQNALLSQRLAHYQQLQVQAQRRHMCVAMNRVFTHATTDDLIASTSSVLKQRRSAGDHSSLSPIAPNHSSTSVGQRKSDGSGSKLTEPCSTDLGSEIANRSKKPSMMKQDSYPAEIVRRSEA</sequence>
<dbReference type="Pfam" id="PF10344">
    <property type="entry name" value="Hobbit"/>
    <property type="match status" value="1"/>
</dbReference>
<accession>A0A5J4NEY9</accession>